<evidence type="ECO:0000256" key="2">
    <source>
        <dbReference type="ARBA" id="ARBA00023157"/>
    </source>
</evidence>
<dbReference type="Pfam" id="PF07699">
    <property type="entry name" value="Ephrin_rec_like"/>
    <property type="match status" value="3"/>
</dbReference>
<keyword evidence="4" id="KW-0472">Membrane</keyword>
<keyword evidence="1" id="KW-0677">Repeat</keyword>
<dbReference type="PANTHER" id="PTHR24046:SF5">
    <property type="entry name" value="EGF-LIKE DOMAIN-CONTAINING PROTEIN"/>
    <property type="match status" value="1"/>
</dbReference>
<dbReference type="InterPro" id="IPR011641">
    <property type="entry name" value="Tyr-kin_ephrin_A/B_rcpt-like"/>
</dbReference>
<feature type="domain" description="EGF-like" evidence="5">
    <location>
        <begin position="181"/>
        <end position="220"/>
    </location>
</feature>
<name>A0AAV3XSQ7_9GAST</name>
<protein>
    <submittedName>
        <fullName evidence="6">Fibropellin-1</fullName>
    </submittedName>
</protein>
<accession>A0AAV3XSQ7</accession>
<proteinExistence type="predicted"/>
<dbReference type="GO" id="GO:0009986">
    <property type="term" value="C:cell surface"/>
    <property type="evidence" value="ECO:0007669"/>
    <property type="project" value="TreeGrafter"/>
</dbReference>
<evidence type="ECO:0000256" key="1">
    <source>
        <dbReference type="ARBA" id="ARBA00022737"/>
    </source>
</evidence>
<dbReference type="InterPro" id="IPR009030">
    <property type="entry name" value="Growth_fac_rcpt_cys_sf"/>
</dbReference>
<reference evidence="6 7" key="1">
    <citation type="journal article" date="2021" name="Elife">
        <title>Chloroplast acquisition without the gene transfer in kleptoplastic sea slugs, Plakobranchus ocellatus.</title>
        <authorList>
            <person name="Maeda T."/>
            <person name="Takahashi S."/>
            <person name="Yoshida T."/>
            <person name="Shimamura S."/>
            <person name="Takaki Y."/>
            <person name="Nagai Y."/>
            <person name="Toyoda A."/>
            <person name="Suzuki Y."/>
            <person name="Arimoto A."/>
            <person name="Ishii H."/>
            <person name="Satoh N."/>
            <person name="Nishiyama T."/>
            <person name="Hasebe M."/>
            <person name="Maruyama T."/>
            <person name="Minagawa J."/>
            <person name="Obokata J."/>
            <person name="Shigenobu S."/>
        </authorList>
    </citation>
    <scope>NUCLEOTIDE SEQUENCE [LARGE SCALE GENOMIC DNA]</scope>
</reference>
<dbReference type="FunFam" id="2.10.50.10:FF:000018">
    <property type="entry name" value="Sushi, von Willebrand factor type A, EGF and pentraxin domain-containing 1"/>
    <property type="match status" value="1"/>
</dbReference>
<feature type="transmembrane region" description="Helical" evidence="4">
    <location>
        <begin position="275"/>
        <end position="300"/>
    </location>
</feature>
<keyword evidence="7" id="KW-1185">Reference proteome</keyword>
<dbReference type="SMART" id="SM00179">
    <property type="entry name" value="EGF_CA"/>
    <property type="match status" value="2"/>
</dbReference>
<dbReference type="InterPro" id="IPR000152">
    <property type="entry name" value="EGF-type_Asp/Asn_hydroxyl_site"/>
</dbReference>
<dbReference type="PROSITE" id="PS50026">
    <property type="entry name" value="EGF_3"/>
    <property type="match status" value="1"/>
</dbReference>
<dbReference type="GO" id="GO:0005509">
    <property type="term" value="F:calcium ion binding"/>
    <property type="evidence" value="ECO:0007669"/>
    <property type="project" value="InterPro"/>
</dbReference>
<dbReference type="InterPro" id="IPR000742">
    <property type="entry name" value="EGF"/>
</dbReference>
<keyword evidence="3" id="KW-0245">EGF-like domain</keyword>
<evidence type="ECO:0000259" key="5">
    <source>
        <dbReference type="PROSITE" id="PS50026"/>
    </source>
</evidence>
<dbReference type="InterPro" id="IPR001881">
    <property type="entry name" value="EGF-like_Ca-bd_dom"/>
</dbReference>
<dbReference type="SMART" id="SM01411">
    <property type="entry name" value="Ephrin_rec_like"/>
    <property type="match status" value="3"/>
</dbReference>
<evidence type="ECO:0000313" key="7">
    <source>
        <dbReference type="Proteomes" id="UP000735302"/>
    </source>
</evidence>
<organism evidence="6 7">
    <name type="scientific">Plakobranchus ocellatus</name>
    <dbReference type="NCBI Taxonomy" id="259542"/>
    <lineage>
        <taxon>Eukaryota</taxon>
        <taxon>Metazoa</taxon>
        <taxon>Spiralia</taxon>
        <taxon>Lophotrochozoa</taxon>
        <taxon>Mollusca</taxon>
        <taxon>Gastropoda</taxon>
        <taxon>Heterobranchia</taxon>
        <taxon>Euthyneura</taxon>
        <taxon>Panpulmonata</taxon>
        <taxon>Sacoglossa</taxon>
        <taxon>Placobranchoidea</taxon>
        <taxon>Plakobranchidae</taxon>
        <taxon>Plakobranchus</taxon>
    </lineage>
</organism>
<dbReference type="AlphaFoldDB" id="A0AAV3XSQ7"/>
<keyword evidence="4" id="KW-0812">Transmembrane</keyword>
<keyword evidence="4" id="KW-1133">Transmembrane helix</keyword>
<dbReference type="Gene3D" id="2.10.50.10">
    <property type="entry name" value="Tumor Necrosis Factor Receptor, subunit A, domain 2"/>
    <property type="match status" value="3"/>
</dbReference>
<dbReference type="InterPro" id="IPR052071">
    <property type="entry name" value="SCUB_EGF-like_domain"/>
</dbReference>
<keyword evidence="2" id="KW-1015">Disulfide bond</keyword>
<comment type="caution">
    <text evidence="3">Lacks conserved residue(s) required for the propagation of feature annotation.</text>
</comment>
<dbReference type="CDD" id="cd00054">
    <property type="entry name" value="EGF_CA"/>
    <property type="match status" value="1"/>
</dbReference>
<evidence type="ECO:0000256" key="4">
    <source>
        <dbReference type="SAM" id="Phobius"/>
    </source>
</evidence>
<sequence length="407" mass="45506">MTTHHEGSMSSSDCKVNCASGFFYNTSRDRCQPCPLGQYQDRVGQFECHSCPLGLATQTTGATSVSDCQDICKAGQEIFGGVCRRCPIGTYKPENTTSILICAKCPQGKTTDEEGATSITLCSLDICIPGFFWDQNKKSCNPCPIGTYQPLKGQKECKLCGESFTTRKEGSDKVELCIARLVDECALKIDRCGNGSFCKDTEEAYICICKFGHTKSGECRDACEHYCNRARNCAEEDSNNEDEGMDQHGLVEECHCPVKTCLNPAAGEQWINYRLLVMSSIVISTVALTVIFISLGIMAYRKQQEMGEKPQVRYYRRNCRRVKGVMNTGFENAGNEDERPKTLFRSVRRTAAFRLHDSERSVGQNQWQQDRDIFSVSMPLATVWYKKALTPTSPDDDKEIIEEVTSF</sequence>
<evidence type="ECO:0000256" key="3">
    <source>
        <dbReference type="PROSITE-ProRule" id="PRU00076"/>
    </source>
</evidence>
<dbReference type="SUPFAM" id="SSF57184">
    <property type="entry name" value="Growth factor receptor domain"/>
    <property type="match status" value="1"/>
</dbReference>
<comment type="caution">
    <text evidence="6">The sequence shown here is derived from an EMBL/GenBank/DDBJ whole genome shotgun (WGS) entry which is preliminary data.</text>
</comment>
<gene>
    <name evidence="6" type="ORF">PoB_000482600</name>
</gene>
<dbReference type="GO" id="GO:0005615">
    <property type="term" value="C:extracellular space"/>
    <property type="evidence" value="ECO:0007669"/>
    <property type="project" value="TreeGrafter"/>
</dbReference>
<dbReference type="Proteomes" id="UP000735302">
    <property type="component" value="Unassembled WGS sequence"/>
</dbReference>
<dbReference type="PROSITE" id="PS00010">
    <property type="entry name" value="ASX_HYDROXYL"/>
    <property type="match status" value="1"/>
</dbReference>
<dbReference type="GO" id="GO:0007165">
    <property type="term" value="P:signal transduction"/>
    <property type="evidence" value="ECO:0007669"/>
    <property type="project" value="TreeGrafter"/>
</dbReference>
<evidence type="ECO:0000313" key="6">
    <source>
        <dbReference type="EMBL" id="GFN78320.1"/>
    </source>
</evidence>
<dbReference type="PANTHER" id="PTHR24046">
    <property type="entry name" value="SIGNAL PEPTIDE, CUB AND EGF-LIKE DOMAIN-CONTAINING"/>
    <property type="match status" value="1"/>
</dbReference>
<dbReference type="EMBL" id="BLXT01000588">
    <property type="protein sequence ID" value="GFN78320.1"/>
    <property type="molecule type" value="Genomic_DNA"/>
</dbReference>